<reference evidence="2 3" key="1">
    <citation type="journal article" date="2020" name="Nature">
        <title>Six reference-quality genomes reveal evolution of bat adaptations.</title>
        <authorList>
            <person name="Jebb D."/>
            <person name="Huang Z."/>
            <person name="Pippel M."/>
            <person name="Hughes G.M."/>
            <person name="Lavrichenko K."/>
            <person name="Devanna P."/>
            <person name="Winkler S."/>
            <person name="Jermiin L.S."/>
            <person name="Skirmuntt E.C."/>
            <person name="Katzourakis A."/>
            <person name="Burkitt-Gray L."/>
            <person name="Ray D.A."/>
            <person name="Sullivan K.A.M."/>
            <person name="Roscito J.G."/>
            <person name="Kirilenko B.M."/>
            <person name="Davalos L.M."/>
            <person name="Corthals A.P."/>
            <person name="Power M.L."/>
            <person name="Jones G."/>
            <person name="Ransome R.D."/>
            <person name="Dechmann D.K.N."/>
            <person name="Locatelli A.G."/>
            <person name="Puechmaille S.J."/>
            <person name="Fedrigo O."/>
            <person name="Jarvis E.D."/>
            <person name="Hiller M."/>
            <person name="Vernes S.C."/>
            <person name="Myers E.W."/>
            <person name="Teeling E.C."/>
        </authorList>
    </citation>
    <scope>NUCLEOTIDE SEQUENCE [LARGE SCALE GENOMIC DNA]</scope>
    <source>
        <strain evidence="2">MRouAeg1</strain>
        <tissue evidence="2">Muscle</tissue>
    </source>
</reference>
<comment type="caution">
    <text evidence="2">The sequence shown here is derived from an EMBL/GenBank/DDBJ whole genome shotgun (WGS) entry which is preliminary data.</text>
</comment>
<dbReference type="EMBL" id="JACASE010000014">
    <property type="protein sequence ID" value="KAF6410819.1"/>
    <property type="molecule type" value="Genomic_DNA"/>
</dbReference>
<gene>
    <name evidence="2" type="ORF">HJG63_009256</name>
</gene>
<sequence>MRNSISPYHPRRLRGWPVQKRPALGSTCRVGGQRGNQRSMRSGHLTQGLPGGRCWGGSEADRDRRGHLRQQHRARVVDQHGVPDRRVFCPDLDGQPPAVQQHDEAAHAQQQHGGLDLGAGHHLPQLQDRGGALGHHPQPAPQDLGRRQDPLHPTAHHQRRVPAAAAQLPHGRALLPADLLQLWLPQGRDGLQMEEKLGGGGGPEVLAALPV</sequence>
<feature type="region of interest" description="Disordered" evidence="1">
    <location>
        <begin position="22"/>
        <end position="73"/>
    </location>
</feature>
<evidence type="ECO:0000313" key="3">
    <source>
        <dbReference type="Proteomes" id="UP000593571"/>
    </source>
</evidence>
<evidence type="ECO:0000256" key="1">
    <source>
        <dbReference type="SAM" id="MobiDB-lite"/>
    </source>
</evidence>
<protein>
    <submittedName>
        <fullName evidence="2">Uncharacterized protein</fullName>
    </submittedName>
</protein>
<feature type="compositionally biased region" description="Low complexity" evidence="1">
    <location>
        <begin position="107"/>
        <end position="123"/>
    </location>
</feature>
<organism evidence="2 3">
    <name type="scientific">Rousettus aegyptiacus</name>
    <name type="common">Egyptian fruit bat</name>
    <name type="synonym">Pteropus aegyptiacus</name>
    <dbReference type="NCBI Taxonomy" id="9407"/>
    <lineage>
        <taxon>Eukaryota</taxon>
        <taxon>Metazoa</taxon>
        <taxon>Chordata</taxon>
        <taxon>Craniata</taxon>
        <taxon>Vertebrata</taxon>
        <taxon>Euteleostomi</taxon>
        <taxon>Mammalia</taxon>
        <taxon>Eutheria</taxon>
        <taxon>Laurasiatheria</taxon>
        <taxon>Chiroptera</taxon>
        <taxon>Yinpterochiroptera</taxon>
        <taxon>Pteropodoidea</taxon>
        <taxon>Pteropodidae</taxon>
        <taxon>Rousettinae</taxon>
        <taxon>Rousettus</taxon>
    </lineage>
</organism>
<feature type="region of interest" description="Disordered" evidence="1">
    <location>
        <begin position="89"/>
        <end position="167"/>
    </location>
</feature>
<accession>A0A7J8CJ58</accession>
<evidence type="ECO:0000313" key="2">
    <source>
        <dbReference type="EMBL" id="KAF6410819.1"/>
    </source>
</evidence>
<keyword evidence="3" id="KW-1185">Reference proteome</keyword>
<dbReference type="Proteomes" id="UP000593571">
    <property type="component" value="Unassembled WGS sequence"/>
</dbReference>
<proteinExistence type="predicted"/>
<dbReference type="AlphaFoldDB" id="A0A7J8CJ58"/>
<name>A0A7J8CJ58_ROUAE</name>